<evidence type="ECO:0000313" key="2">
    <source>
        <dbReference type="Proteomes" id="UP000292781"/>
    </source>
</evidence>
<dbReference type="RefSeq" id="WP_131307076.1">
    <property type="nucleotide sequence ID" value="NZ_SJFN01000006.1"/>
</dbReference>
<organism evidence="1 2">
    <name type="scientific">Siculibacillus lacustris</name>
    <dbReference type="NCBI Taxonomy" id="1549641"/>
    <lineage>
        <taxon>Bacteria</taxon>
        <taxon>Pseudomonadati</taxon>
        <taxon>Pseudomonadota</taxon>
        <taxon>Alphaproteobacteria</taxon>
        <taxon>Hyphomicrobiales</taxon>
        <taxon>Ancalomicrobiaceae</taxon>
        <taxon>Siculibacillus</taxon>
    </lineage>
</organism>
<reference evidence="1 2" key="1">
    <citation type="submission" date="2019-02" db="EMBL/GenBank/DDBJ databases">
        <title>Siculibacillus lacustris gen. nov., sp. nov., a new rosette-forming bacterium isolated from a freshwater crater lake (Lake St. Ana, Romania).</title>
        <authorList>
            <person name="Felfoldi T."/>
            <person name="Marton Z."/>
            <person name="Szabo A."/>
            <person name="Mentes A."/>
            <person name="Boka K."/>
            <person name="Marialigeti K."/>
            <person name="Mathe I."/>
            <person name="Koncz M."/>
            <person name="Schumann P."/>
            <person name="Toth E."/>
        </authorList>
    </citation>
    <scope>NUCLEOTIDE SEQUENCE [LARGE SCALE GENOMIC DNA]</scope>
    <source>
        <strain evidence="1 2">SA-279</strain>
    </source>
</reference>
<evidence type="ECO:0000313" key="1">
    <source>
        <dbReference type="EMBL" id="TBW39738.1"/>
    </source>
</evidence>
<name>A0A4Q9VU96_9HYPH</name>
<keyword evidence="2" id="KW-1185">Reference proteome</keyword>
<protein>
    <submittedName>
        <fullName evidence="1">Uncharacterized protein</fullName>
    </submittedName>
</protein>
<sequence length="155" mass="16337">MASFEILSGDFEPEVVRVRYSEAGRARLRLTSIDGVVEDIFLATDVVGAAAAGEGRVGEYLAKWAERDGFAPFGATSARPDGSDRLFVVLLRDGRKFVARGSGETLAEIKAAALPAARRADVLSQRPAGGLPGPALASALPRFVPGFLARLLPGR</sequence>
<dbReference type="AlphaFoldDB" id="A0A4Q9VU96"/>
<proteinExistence type="predicted"/>
<dbReference type="OrthoDB" id="10005206at2"/>
<gene>
    <name evidence="1" type="ORF">EYW49_05625</name>
</gene>
<dbReference type="Proteomes" id="UP000292781">
    <property type="component" value="Unassembled WGS sequence"/>
</dbReference>
<comment type="caution">
    <text evidence="1">The sequence shown here is derived from an EMBL/GenBank/DDBJ whole genome shotgun (WGS) entry which is preliminary data.</text>
</comment>
<dbReference type="EMBL" id="SJFN01000006">
    <property type="protein sequence ID" value="TBW39738.1"/>
    <property type="molecule type" value="Genomic_DNA"/>
</dbReference>
<accession>A0A4Q9VU96</accession>